<feature type="compositionally biased region" description="Low complexity" evidence="2">
    <location>
        <begin position="145"/>
        <end position="159"/>
    </location>
</feature>
<dbReference type="Proteomes" id="UP000017746">
    <property type="component" value="Chromosome"/>
</dbReference>
<protein>
    <submittedName>
        <fullName evidence="4">Uncharacterized protein</fullName>
    </submittedName>
</protein>
<dbReference type="Gene3D" id="2.60.40.200">
    <property type="entry name" value="Superoxide dismutase, copper/zinc binding domain"/>
    <property type="match status" value="1"/>
</dbReference>
<dbReference type="OrthoDB" id="3297424at2"/>
<dbReference type="GO" id="GO:0046872">
    <property type="term" value="F:metal ion binding"/>
    <property type="evidence" value="ECO:0007669"/>
    <property type="project" value="InterPro"/>
</dbReference>
<evidence type="ECO:0000313" key="5">
    <source>
        <dbReference type="Proteomes" id="UP000017746"/>
    </source>
</evidence>
<organism evidence="4 5">
    <name type="scientific">Actinoplanes friuliensis DSM 7358</name>
    <dbReference type="NCBI Taxonomy" id="1246995"/>
    <lineage>
        <taxon>Bacteria</taxon>
        <taxon>Bacillati</taxon>
        <taxon>Actinomycetota</taxon>
        <taxon>Actinomycetes</taxon>
        <taxon>Micromonosporales</taxon>
        <taxon>Micromonosporaceae</taxon>
        <taxon>Actinoplanes</taxon>
    </lineage>
</organism>
<dbReference type="KEGG" id="afs:AFR_10975"/>
<dbReference type="AlphaFoldDB" id="U5VUD1"/>
<evidence type="ECO:0000256" key="3">
    <source>
        <dbReference type="SAM" id="SignalP"/>
    </source>
</evidence>
<dbReference type="STRING" id="1246995.AFR_10975"/>
<dbReference type="HOGENOM" id="CLU_095346_1_0_11"/>
<keyword evidence="5" id="KW-1185">Reference proteome</keyword>
<dbReference type="EMBL" id="CP006272">
    <property type="protein sequence ID" value="AGZ40484.1"/>
    <property type="molecule type" value="Genomic_DNA"/>
</dbReference>
<feature type="region of interest" description="Disordered" evidence="2">
    <location>
        <begin position="121"/>
        <end position="161"/>
    </location>
</feature>
<accession>U5VUD1</accession>
<dbReference type="InterPro" id="IPR036423">
    <property type="entry name" value="SOD-like_Cu/Zn_dom_sf"/>
</dbReference>
<dbReference type="SUPFAM" id="SSF49329">
    <property type="entry name" value="Cu,Zn superoxide dismutase-like"/>
    <property type="match status" value="1"/>
</dbReference>
<dbReference type="PATRIC" id="fig|1246995.3.peg.2235"/>
<dbReference type="GO" id="GO:0006801">
    <property type="term" value="P:superoxide metabolic process"/>
    <property type="evidence" value="ECO:0007669"/>
    <property type="project" value="InterPro"/>
</dbReference>
<dbReference type="RefSeq" id="WP_023360402.1">
    <property type="nucleotide sequence ID" value="NC_022657.1"/>
</dbReference>
<evidence type="ECO:0000313" key="4">
    <source>
        <dbReference type="EMBL" id="AGZ40484.1"/>
    </source>
</evidence>
<feature type="signal peptide" evidence="3">
    <location>
        <begin position="1"/>
        <end position="18"/>
    </location>
</feature>
<evidence type="ECO:0000256" key="2">
    <source>
        <dbReference type="SAM" id="MobiDB-lite"/>
    </source>
</evidence>
<comment type="similarity">
    <text evidence="1">Belongs to the Cu-Zn superoxide dismutase family.</text>
</comment>
<reference evidence="4 5" key="1">
    <citation type="journal article" date="2014" name="J. Biotechnol.">
        <title>Complete genome sequence of the actinobacterium Actinoplanes friuliensis HAG 010964, producer of the lipopeptide antibiotic friulimycin.</title>
        <authorList>
            <person name="Ruckert C."/>
            <person name="Szczepanowski R."/>
            <person name="Albersmeier A."/>
            <person name="Goesmann A."/>
            <person name="Fischer N."/>
            <person name="Steinkamper A."/>
            <person name="Puhler A."/>
            <person name="Biener R."/>
            <person name="Schwartz D."/>
            <person name="Kalinowski J."/>
        </authorList>
    </citation>
    <scope>NUCLEOTIDE SEQUENCE [LARGE SCALE GENOMIC DNA]</scope>
    <source>
        <strain evidence="4 5">DSM 7358</strain>
    </source>
</reference>
<feature type="region of interest" description="Disordered" evidence="2">
    <location>
        <begin position="24"/>
        <end position="62"/>
    </location>
</feature>
<proteinExistence type="inferred from homology"/>
<evidence type="ECO:0000256" key="1">
    <source>
        <dbReference type="ARBA" id="ARBA00010457"/>
    </source>
</evidence>
<feature type="chain" id="PRO_5004665777" evidence="3">
    <location>
        <begin position="19"/>
        <end position="225"/>
    </location>
</feature>
<keyword evidence="3" id="KW-0732">Signal</keyword>
<gene>
    <name evidence="4" type="ORF">AFR_10975</name>
</gene>
<sequence>MRLLAVPLLLTAALSGCADSGLPTATEVSPPPGSTPWFVSGAPSPPGPSATPSRSDMGAPMTEGTVTGTFLPFPQGVRAITYDPKVVPAGATAQVVIGRTAKGTSVRLAVTGMVPRRTYGAHLHRRTCTSVPDDAGPHYQHSSDPKAAASPPSVDPSYANPRNEVWLDFTADGQGAGSATAAQAWSFDEIEPPRSLIVHALRTRTEVGKAGTAGARVACLTLATR</sequence>
<dbReference type="eggNOG" id="COG2032">
    <property type="taxonomic scope" value="Bacteria"/>
</dbReference>
<dbReference type="PROSITE" id="PS51257">
    <property type="entry name" value="PROKAR_LIPOPROTEIN"/>
    <property type="match status" value="1"/>
</dbReference>
<name>U5VUD1_9ACTN</name>